<name>A0A8J7GH70_9ACTN</name>
<comment type="caution">
    <text evidence="2">The sequence shown here is derived from an EMBL/GenBank/DDBJ whole genome shotgun (WGS) entry which is preliminary data.</text>
</comment>
<dbReference type="RefSeq" id="WP_197007154.1">
    <property type="nucleotide sequence ID" value="NZ_BONS01000005.1"/>
</dbReference>
<feature type="region of interest" description="Disordered" evidence="1">
    <location>
        <begin position="24"/>
        <end position="43"/>
    </location>
</feature>
<dbReference type="EMBL" id="JADOUF010000001">
    <property type="protein sequence ID" value="MBG6140628.1"/>
    <property type="molecule type" value="Genomic_DNA"/>
</dbReference>
<evidence type="ECO:0000313" key="3">
    <source>
        <dbReference type="Proteomes" id="UP000622552"/>
    </source>
</evidence>
<gene>
    <name evidence="2" type="ORF">IW245_006822</name>
</gene>
<evidence type="ECO:0000256" key="1">
    <source>
        <dbReference type="SAM" id="MobiDB-lite"/>
    </source>
</evidence>
<sequence>MANYEPQIVERVLREITSVPRRSLPTSATDVGTLQAHGQADQTDSAATLEIDLGILSLLIDQAFEEDAALQKLVAHAIHD</sequence>
<proteinExistence type="predicted"/>
<evidence type="ECO:0000313" key="2">
    <source>
        <dbReference type="EMBL" id="MBG6140628.1"/>
    </source>
</evidence>
<keyword evidence="3" id="KW-1185">Reference proteome</keyword>
<organism evidence="2 3">
    <name type="scientific">Longispora fulva</name>
    <dbReference type="NCBI Taxonomy" id="619741"/>
    <lineage>
        <taxon>Bacteria</taxon>
        <taxon>Bacillati</taxon>
        <taxon>Actinomycetota</taxon>
        <taxon>Actinomycetes</taxon>
        <taxon>Micromonosporales</taxon>
        <taxon>Micromonosporaceae</taxon>
        <taxon>Longispora</taxon>
    </lineage>
</organism>
<dbReference type="Proteomes" id="UP000622552">
    <property type="component" value="Unassembled WGS sequence"/>
</dbReference>
<accession>A0A8J7GH70</accession>
<protein>
    <submittedName>
        <fullName evidence="2">Uncharacterized protein</fullName>
    </submittedName>
</protein>
<reference evidence="2" key="1">
    <citation type="submission" date="2020-11" db="EMBL/GenBank/DDBJ databases">
        <title>Sequencing the genomes of 1000 actinobacteria strains.</title>
        <authorList>
            <person name="Klenk H.-P."/>
        </authorList>
    </citation>
    <scope>NUCLEOTIDE SEQUENCE</scope>
    <source>
        <strain evidence="2">DSM 45356</strain>
    </source>
</reference>
<dbReference type="AlphaFoldDB" id="A0A8J7GH70"/>